<protein>
    <submittedName>
        <fullName evidence="2">Prevent-host-death family protein</fullName>
    </submittedName>
</protein>
<proteinExistence type="inferred from homology"/>
<sequence>MKTVSLREAQDRLDELAQDVEQGETVTVTRDGKPVFDIVPHIEAVEPEKKGGINLEAAQAYLRARGITNPFPYIADDFDDPLPEDFLLRPLP</sequence>
<name>A0A068T8M9_NEOGA</name>
<dbReference type="Proteomes" id="UP000028186">
    <property type="component" value="Chromosome I"/>
</dbReference>
<evidence type="ECO:0000313" key="2">
    <source>
        <dbReference type="EMBL" id="CDN54823.1"/>
    </source>
</evidence>
<dbReference type="HOGENOM" id="CLU_163140_3_1_5"/>
<dbReference type="EMBL" id="HG938355">
    <property type="protein sequence ID" value="CDN54823.1"/>
    <property type="molecule type" value="Genomic_DNA"/>
</dbReference>
<dbReference type="InterPro" id="IPR036165">
    <property type="entry name" value="YefM-like_sf"/>
</dbReference>
<dbReference type="RefSeq" id="WP_038544178.1">
    <property type="nucleotide sequence ID" value="NZ_HG938355.1"/>
</dbReference>
<dbReference type="KEGG" id="ngl:RG1141_CH24860"/>
<dbReference type="InterPro" id="IPR051416">
    <property type="entry name" value="phD-YefM_TA_antitoxins"/>
</dbReference>
<evidence type="ECO:0000256" key="1">
    <source>
        <dbReference type="ARBA" id="ARBA00009981"/>
    </source>
</evidence>
<dbReference type="eggNOG" id="COG4118">
    <property type="taxonomic scope" value="Bacteria"/>
</dbReference>
<gene>
    <name evidence="2" type="ORF">RG1141_CH24860</name>
</gene>
<dbReference type="SUPFAM" id="SSF143120">
    <property type="entry name" value="YefM-like"/>
    <property type="match status" value="1"/>
</dbReference>
<dbReference type="Gene3D" id="3.40.1620.10">
    <property type="entry name" value="YefM-like domain"/>
    <property type="match status" value="1"/>
</dbReference>
<reference evidence="3" key="1">
    <citation type="journal article" date="2014" name="BMC Genomics">
        <title>Genome sequencing of two Neorhizobium galegae strains reveals a noeT gene responsible for the unusual acetylation of the nodulation factors.</title>
        <authorList>
            <person name="Osterman J."/>
            <person name="Marsh J."/>
            <person name="Laine P.K."/>
            <person name="Zeng Z."/>
            <person name="Alatalo E."/>
            <person name="Sullivan J.T."/>
            <person name="Young J.P."/>
            <person name="Thomas-Oates J."/>
            <person name="Paulin L."/>
            <person name="Lindstrom K."/>
        </authorList>
    </citation>
    <scope>NUCLEOTIDE SEQUENCE [LARGE SCALE GENOMIC DNA]</scope>
    <source>
        <strain evidence="3">HAMBI 1141</strain>
    </source>
</reference>
<comment type="similarity">
    <text evidence="1">Belongs to the phD/YefM antitoxin family.</text>
</comment>
<dbReference type="AlphaFoldDB" id="A0A068T8M9"/>
<accession>A0A068T8M9</accession>
<organism evidence="2 3">
    <name type="scientific">Neorhizobium galegae bv. officinalis bv. officinalis str. HAMBI 1141</name>
    <dbReference type="NCBI Taxonomy" id="1028801"/>
    <lineage>
        <taxon>Bacteria</taxon>
        <taxon>Pseudomonadati</taxon>
        <taxon>Pseudomonadota</taxon>
        <taxon>Alphaproteobacteria</taxon>
        <taxon>Hyphomicrobiales</taxon>
        <taxon>Rhizobiaceae</taxon>
        <taxon>Rhizobium/Agrobacterium group</taxon>
        <taxon>Neorhizobium</taxon>
    </lineage>
</organism>
<evidence type="ECO:0000313" key="3">
    <source>
        <dbReference type="Proteomes" id="UP000028186"/>
    </source>
</evidence>
<dbReference type="PANTHER" id="PTHR35377">
    <property type="entry name" value="ANTITOXIN VAPB49-RELATED-RELATED"/>
    <property type="match status" value="1"/>
</dbReference>
<dbReference type="NCBIfam" id="TIGR01552">
    <property type="entry name" value="phd_fam"/>
    <property type="match status" value="1"/>
</dbReference>
<dbReference type="PATRIC" id="fig|1028801.3.peg.2526"/>